<dbReference type="InterPro" id="IPR041581">
    <property type="entry name" value="Glyoxalase_6"/>
</dbReference>
<evidence type="ECO:0000313" key="3">
    <source>
        <dbReference type="Proteomes" id="UP001239215"/>
    </source>
</evidence>
<dbReference type="Gene3D" id="3.10.180.10">
    <property type="entry name" value="2,3-Dihydroxybiphenyl 1,2-Dioxygenase, domain 1"/>
    <property type="match status" value="1"/>
</dbReference>
<dbReference type="AlphaFoldDB" id="A0AAJ1TX51"/>
<keyword evidence="2" id="KW-0456">Lyase</keyword>
<evidence type="ECO:0000259" key="1">
    <source>
        <dbReference type="Pfam" id="PF18029"/>
    </source>
</evidence>
<dbReference type="GO" id="GO:0016829">
    <property type="term" value="F:lyase activity"/>
    <property type="evidence" value="ECO:0007669"/>
    <property type="project" value="UniProtKB-KW"/>
</dbReference>
<dbReference type="Pfam" id="PF18029">
    <property type="entry name" value="Glyoxalase_6"/>
    <property type="match status" value="1"/>
</dbReference>
<reference evidence="2" key="1">
    <citation type="submission" date="2023-07" db="EMBL/GenBank/DDBJ databases">
        <title>Functional and genomic diversity of the sorghum phyllosphere microbiome.</title>
        <authorList>
            <person name="Shade A."/>
        </authorList>
    </citation>
    <scope>NUCLEOTIDE SEQUENCE</scope>
    <source>
        <strain evidence="2">SORGH_AS_1067</strain>
    </source>
</reference>
<name>A0AAJ1TX51_9ACTN</name>
<protein>
    <submittedName>
        <fullName evidence="2">Enzyme related to lactoylglutathione lyase</fullName>
    </submittedName>
</protein>
<proteinExistence type="predicted"/>
<organism evidence="2 3">
    <name type="scientific">Nocardioides zeae</name>
    <dbReference type="NCBI Taxonomy" id="1457234"/>
    <lineage>
        <taxon>Bacteria</taxon>
        <taxon>Bacillati</taxon>
        <taxon>Actinomycetota</taxon>
        <taxon>Actinomycetes</taxon>
        <taxon>Propionibacteriales</taxon>
        <taxon>Nocardioidaceae</taxon>
        <taxon>Nocardioides</taxon>
    </lineage>
</organism>
<gene>
    <name evidence="2" type="ORF">QE405_000894</name>
</gene>
<accession>A0AAJ1TX51</accession>
<dbReference type="InterPro" id="IPR029068">
    <property type="entry name" value="Glyas_Bleomycin-R_OHBP_Dase"/>
</dbReference>
<dbReference type="EMBL" id="JAUTAN010000001">
    <property type="protein sequence ID" value="MDQ1103610.1"/>
    <property type="molecule type" value="Genomic_DNA"/>
</dbReference>
<comment type="caution">
    <text evidence="2">The sequence shown here is derived from an EMBL/GenBank/DDBJ whole genome shotgun (WGS) entry which is preliminary data.</text>
</comment>
<dbReference type="RefSeq" id="WP_307199023.1">
    <property type="nucleotide sequence ID" value="NZ_JAUTAN010000001.1"/>
</dbReference>
<sequence>MAVALSFASILAHDVARLSAFYEEVFALTEVHELTSPHFRGLWIGETVLGFSAPSAYDLLELPAPVGDDPGVRTFLTFEAASSAEVATYVDRAVALGGTLVQPPHDTYYGAWQAVLLDPEGHAFRVNHLPLARP</sequence>
<feature type="domain" description="Glyoxalase-like" evidence="1">
    <location>
        <begin position="12"/>
        <end position="126"/>
    </location>
</feature>
<evidence type="ECO:0000313" key="2">
    <source>
        <dbReference type="EMBL" id="MDQ1103610.1"/>
    </source>
</evidence>
<dbReference type="SUPFAM" id="SSF54593">
    <property type="entry name" value="Glyoxalase/Bleomycin resistance protein/Dihydroxybiphenyl dioxygenase"/>
    <property type="match status" value="1"/>
</dbReference>
<dbReference type="Proteomes" id="UP001239215">
    <property type="component" value="Unassembled WGS sequence"/>
</dbReference>